<dbReference type="AlphaFoldDB" id="A0A1S7LND9"/>
<proteinExistence type="predicted"/>
<dbReference type="PANTHER" id="PTHR45947:SF3">
    <property type="entry name" value="SULFOQUINOVOSYL TRANSFERASE SQD2"/>
    <property type="match status" value="1"/>
</dbReference>
<sequence>MRILIATDAWYPQRNGVIRVLESLKQNLESRGHTLLMVTPNSFKTIPCPTYAEIPLALFPYAGVKRMIEAFDPEAIHVATEGPVGKAARRWCLKHKAPFTTAYHTKFPEYIEKRTGIPANLLYKLIRRFHKPAHICMAPSPSVYRELTAHHFHNAQAWAHGVNVEVFKPYPKEYLDLPRPIHMFVGRIAVEKNIPAFLDLDLPGSKVVVGRGPQKESLQKRYPDVHFLDTDNDEQLARYYSSADVFVFPSKTDTFGLVMLEAMACGVPVAAYPITGPLDVLEMEGAGECELGALHDDLTTAIHQAMGRSPEACRTYATRFSWDNVADQFLSFLAPIEREEKIPLVEERKTAG</sequence>
<accession>A0A1S7LND9</accession>
<dbReference type="CDD" id="cd03814">
    <property type="entry name" value="GT4-like"/>
    <property type="match status" value="1"/>
</dbReference>
<dbReference type="Gene3D" id="3.40.50.2000">
    <property type="entry name" value="Glycogen Phosphorylase B"/>
    <property type="match status" value="2"/>
</dbReference>
<organism evidence="3">
    <name type="scientific">Magnetococcus massalia (strain MO-1)</name>
    <dbReference type="NCBI Taxonomy" id="451514"/>
    <lineage>
        <taxon>Bacteria</taxon>
        <taxon>Pseudomonadati</taxon>
        <taxon>Pseudomonadota</taxon>
        <taxon>Magnetococcia</taxon>
        <taxon>Magnetococcales</taxon>
        <taxon>Magnetococcaceae</taxon>
        <taxon>Magnetococcus</taxon>
    </lineage>
</organism>
<dbReference type="Pfam" id="PF00534">
    <property type="entry name" value="Glycos_transf_1"/>
    <property type="match status" value="1"/>
</dbReference>
<dbReference type="SUPFAM" id="SSF53756">
    <property type="entry name" value="UDP-Glycosyltransferase/glycogen phosphorylase"/>
    <property type="match status" value="1"/>
</dbReference>
<dbReference type="EMBL" id="LO017727">
    <property type="protein sequence ID" value="CRH07637.1"/>
    <property type="molecule type" value="Genomic_DNA"/>
</dbReference>
<dbReference type="InterPro" id="IPR050194">
    <property type="entry name" value="Glycosyltransferase_grp1"/>
</dbReference>
<feature type="domain" description="Glycosyl transferase family 1" evidence="1">
    <location>
        <begin position="179"/>
        <end position="308"/>
    </location>
</feature>
<dbReference type="InterPro" id="IPR001296">
    <property type="entry name" value="Glyco_trans_1"/>
</dbReference>
<evidence type="ECO:0000259" key="2">
    <source>
        <dbReference type="Pfam" id="PF13439"/>
    </source>
</evidence>
<dbReference type="InterPro" id="IPR028098">
    <property type="entry name" value="Glyco_trans_4-like_N"/>
</dbReference>
<protein>
    <submittedName>
        <fullName evidence="3">Putative GT4</fullName>
    </submittedName>
</protein>
<feature type="domain" description="Glycosyltransferase subfamily 4-like N-terminal" evidence="2">
    <location>
        <begin position="15"/>
        <end position="165"/>
    </location>
</feature>
<reference evidence="3" key="1">
    <citation type="submission" date="2015-04" db="EMBL/GenBank/DDBJ databases">
        <authorList>
            <person name="Syromyatnikov M.Y."/>
            <person name="Popov V.N."/>
        </authorList>
    </citation>
    <scope>NUCLEOTIDE SEQUENCE</scope>
    <source>
        <strain evidence="3">MO-1</strain>
    </source>
</reference>
<name>A0A1S7LND9_MAGMO</name>
<evidence type="ECO:0000313" key="3">
    <source>
        <dbReference type="EMBL" id="CRH07637.1"/>
    </source>
</evidence>
<evidence type="ECO:0000259" key="1">
    <source>
        <dbReference type="Pfam" id="PF00534"/>
    </source>
</evidence>
<dbReference type="Pfam" id="PF13439">
    <property type="entry name" value="Glyco_transf_4"/>
    <property type="match status" value="1"/>
</dbReference>
<dbReference type="PANTHER" id="PTHR45947">
    <property type="entry name" value="SULFOQUINOVOSYL TRANSFERASE SQD2"/>
    <property type="match status" value="1"/>
</dbReference>
<gene>
    <name evidence="3" type="ORF">MAGMO_3501</name>
</gene>
<dbReference type="GO" id="GO:0016757">
    <property type="term" value="F:glycosyltransferase activity"/>
    <property type="evidence" value="ECO:0007669"/>
    <property type="project" value="InterPro"/>
</dbReference>